<feature type="compositionally biased region" description="Polar residues" evidence="1">
    <location>
        <begin position="1"/>
        <end position="14"/>
    </location>
</feature>
<keyword evidence="3" id="KW-1185">Reference proteome</keyword>
<sequence>MSLTGSAEAPSQQSDSHRTTIGMDTDTPSTETSDCGIHVPILRATNYMDWRRRLIGCLVSKDLHLCASRPLSAAAEAVLQVAIDDRSRGFHSPLERLDFAKMQILGHKTTNKTSTPIHVVDCGPDFSASCTLTYRKALIPRSHLFCDSSKRVATSHFLLPYFVRPFDHQVGGSRVRGLGGSGEAVRRFHPRPQRSVRESVH</sequence>
<feature type="region of interest" description="Disordered" evidence="1">
    <location>
        <begin position="178"/>
        <end position="201"/>
    </location>
</feature>
<gene>
    <name evidence="2" type="ORF">BZ3500_MVSOF-1268-A1-R1_CHR1-3G02431</name>
</gene>
<accession>A0A2X0KH71</accession>
<dbReference type="Proteomes" id="UP000249723">
    <property type="component" value="Unassembled WGS sequence"/>
</dbReference>
<dbReference type="AlphaFoldDB" id="A0A2X0KH71"/>
<organism evidence="2 3">
    <name type="scientific">Microbotryum saponariae</name>
    <dbReference type="NCBI Taxonomy" id="289078"/>
    <lineage>
        <taxon>Eukaryota</taxon>
        <taxon>Fungi</taxon>
        <taxon>Dikarya</taxon>
        <taxon>Basidiomycota</taxon>
        <taxon>Pucciniomycotina</taxon>
        <taxon>Microbotryomycetes</taxon>
        <taxon>Microbotryales</taxon>
        <taxon>Microbotryaceae</taxon>
        <taxon>Microbotryum</taxon>
    </lineage>
</organism>
<evidence type="ECO:0000313" key="3">
    <source>
        <dbReference type="Proteomes" id="UP000249723"/>
    </source>
</evidence>
<dbReference type="EMBL" id="FMWP01000014">
    <property type="protein sequence ID" value="SCZ90968.1"/>
    <property type="molecule type" value="Genomic_DNA"/>
</dbReference>
<name>A0A2X0KH71_9BASI</name>
<evidence type="ECO:0000256" key="1">
    <source>
        <dbReference type="SAM" id="MobiDB-lite"/>
    </source>
</evidence>
<evidence type="ECO:0000313" key="2">
    <source>
        <dbReference type="EMBL" id="SCZ90968.1"/>
    </source>
</evidence>
<protein>
    <submittedName>
        <fullName evidence="2">BZ3500_MvSof-1268-A1-R1_Chr1-3g02431 protein</fullName>
    </submittedName>
</protein>
<feature type="region of interest" description="Disordered" evidence="1">
    <location>
        <begin position="1"/>
        <end position="35"/>
    </location>
</feature>
<reference evidence="3" key="1">
    <citation type="submission" date="2016-10" db="EMBL/GenBank/DDBJ databases">
        <authorList>
            <person name="Jeantristanb JTB J.-T."/>
            <person name="Ricardo R."/>
        </authorList>
    </citation>
    <scope>NUCLEOTIDE SEQUENCE [LARGE SCALE GENOMIC DNA]</scope>
</reference>
<proteinExistence type="predicted"/>